<name>A0AAP7DLZ6_PAEAL</name>
<sequence length="113" mass="12763">MGQIDDPLSLNLYTYVQNNPLKWIDPSGHVKGSVVDYLEGIGRGSSFDTRAELALQYGLVDRLSQYTGTATQNAKLLSVLKSNFGDKYDDQWDDLYDRNITERGRGTEAKKRE</sequence>
<protein>
    <recommendedName>
        <fullName evidence="3">RHS repeat-associated core domain-containing protein</fullName>
    </recommendedName>
</protein>
<reference evidence="1 2" key="1">
    <citation type="submission" date="2020-05" db="EMBL/GenBank/DDBJ databases">
        <title>Whole genome sequencing and identification of novel metabolites from Paenibacillus alvei strain JR949.</title>
        <authorList>
            <person name="Rajendhran J."/>
            <person name="Sree Pranav P."/>
            <person name="Mahalakshmi B."/>
            <person name="Karthikeyan R."/>
        </authorList>
    </citation>
    <scope>NUCLEOTIDE SEQUENCE [LARGE SCALE GENOMIC DNA]</scope>
    <source>
        <strain evidence="1 2">JR949</strain>
    </source>
</reference>
<evidence type="ECO:0000313" key="1">
    <source>
        <dbReference type="EMBL" id="NOJ74199.1"/>
    </source>
</evidence>
<gene>
    <name evidence="1" type="ORF">HMI46_27280</name>
</gene>
<dbReference type="EMBL" id="JABFOR010000103">
    <property type="protein sequence ID" value="NOJ74199.1"/>
    <property type="molecule type" value="Genomic_DNA"/>
</dbReference>
<accession>A0AAP7DLZ6</accession>
<dbReference type="Proteomes" id="UP000552038">
    <property type="component" value="Unassembled WGS sequence"/>
</dbReference>
<dbReference type="Gene3D" id="2.180.10.10">
    <property type="entry name" value="RHS repeat-associated core"/>
    <property type="match status" value="1"/>
</dbReference>
<comment type="caution">
    <text evidence="1">The sequence shown here is derived from an EMBL/GenBank/DDBJ whole genome shotgun (WGS) entry which is preliminary data.</text>
</comment>
<organism evidence="1 2">
    <name type="scientific">Paenibacillus alvei</name>
    <name type="common">Bacillus alvei</name>
    <dbReference type="NCBI Taxonomy" id="44250"/>
    <lineage>
        <taxon>Bacteria</taxon>
        <taxon>Bacillati</taxon>
        <taxon>Bacillota</taxon>
        <taxon>Bacilli</taxon>
        <taxon>Bacillales</taxon>
        <taxon>Paenibacillaceae</taxon>
        <taxon>Paenibacillus</taxon>
    </lineage>
</organism>
<proteinExistence type="predicted"/>
<dbReference type="AlphaFoldDB" id="A0AAP7DLZ6"/>
<evidence type="ECO:0008006" key="3">
    <source>
        <dbReference type="Google" id="ProtNLM"/>
    </source>
</evidence>
<dbReference type="SUPFAM" id="SSF158634">
    <property type="entry name" value="RPA2825-like"/>
    <property type="match status" value="1"/>
</dbReference>
<evidence type="ECO:0000313" key="2">
    <source>
        <dbReference type="Proteomes" id="UP000552038"/>
    </source>
</evidence>